<dbReference type="AlphaFoldDB" id="A0A1W2A0S4"/>
<evidence type="ECO:0000313" key="2">
    <source>
        <dbReference type="Proteomes" id="UP000192756"/>
    </source>
</evidence>
<reference evidence="2" key="1">
    <citation type="submission" date="2017-04" db="EMBL/GenBank/DDBJ databases">
        <authorList>
            <person name="Varghese N."/>
            <person name="Submissions S."/>
        </authorList>
    </citation>
    <scope>NUCLEOTIDE SEQUENCE [LARGE SCALE GENOMIC DNA]</scope>
    <source>
        <strain evidence="2">DSM 12126</strain>
    </source>
</reference>
<dbReference type="STRING" id="151894.SAMN04488524_1112"/>
<name>A0A1W2A0S4_9SPHI</name>
<dbReference type="EMBL" id="FWXT01000001">
    <property type="protein sequence ID" value="SMC53908.1"/>
    <property type="molecule type" value="Genomic_DNA"/>
</dbReference>
<protein>
    <submittedName>
        <fullName evidence="1">Uncharacterized protein</fullName>
    </submittedName>
</protein>
<organism evidence="1 2">
    <name type="scientific">Pedobacter africanus</name>
    <dbReference type="NCBI Taxonomy" id="151894"/>
    <lineage>
        <taxon>Bacteria</taxon>
        <taxon>Pseudomonadati</taxon>
        <taxon>Bacteroidota</taxon>
        <taxon>Sphingobacteriia</taxon>
        <taxon>Sphingobacteriales</taxon>
        <taxon>Sphingobacteriaceae</taxon>
        <taxon>Pedobacter</taxon>
    </lineage>
</organism>
<gene>
    <name evidence="1" type="ORF">SAMN04488524_1112</name>
</gene>
<proteinExistence type="predicted"/>
<evidence type="ECO:0000313" key="1">
    <source>
        <dbReference type="EMBL" id="SMC53908.1"/>
    </source>
</evidence>
<sequence>MLFQKPIKTIVENQQNVKIYFKQLPAFRNYTNIKIIRLMQKTTNNSTDLQKFIEKFEPNKFKMLSRGIEIRGNNDLHRSITFAKELIERMKLKLTVHHSAEMALYGGFEVVYA</sequence>
<accession>A0A1W2A0S4</accession>
<dbReference type="Proteomes" id="UP000192756">
    <property type="component" value="Unassembled WGS sequence"/>
</dbReference>
<keyword evidence="2" id="KW-1185">Reference proteome</keyword>